<evidence type="ECO:0000313" key="4">
    <source>
        <dbReference type="Proteomes" id="UP001152797"/>
    </source>
</evidence>
<dbReference type="EMBL" id="CAMXCT030002288">
    <property type="protein sequence ID" value="CAL4784399.1"/>
    <property type="molecule type" value="Genomic_DNA"/>
</dbReference>
<keyword evidence="3" id="KW-0560">Oxidoreductase</keyword>
<keyword evidence="3" id="KW-0223">Dioxygenase</keyword>
<evidence type="ECO:0000313" key="2">
    <source>
        <dbReference type="EMBL" id="CAL1150462.1"/>
    </source>
</evidence>
<dbReference type="OrthoDB" id="437319at2759"/>
<dbReference type="EMBL" id="CAMXCT010002288">
    <property type="protein sequence ID" value="CAI3997087.1"/>
    <property type="molecule type" value="Genomic_DNA"/>
</dbReference>
<dbReference type="GO" id="GO:0051213">
    <property type="term" value="F:dioxygenase activity"/>
    <property type="evidence" value="ECO:0007669"/>
    <property type="project" value="UniProtKB-KW"/>
</dbReference>
<reference evidence="1" key="1">
    <citation type="submission" date="2022-10" db="EMBL/GenBank/DDBJ databases">
        <authorList>
            <person name="Chen Y."/>
            <person name="Dougan E. K."/>
            <person name="Chan C."/>
            <person name="Rhodes N."/>
            <person name="Thang M."/>
        </authorList>
    </citation>
    <scope>NUCLEOTIDE SEQUENCE</scope>
</reference>
<dbReference type="SUPFAM" id="SSF51197">
    <property type="entry name" value="Clavaminate synthase-like"/>
    <property type="match status" value="1"/>
</dbReference>
<evidence type="ECO:0000313" key="3">
    <source>
        <dbReference type="EMBL" id="CAL4784399.1"/>
    </source>
</evidence>
<proteinExistence type="predicted"/>
<organism evidence="1">
    <name type="scientific">Cladocopium goreaui</name>
    <dbReference type="NCBI Taxonomy" id="2562237"/>
    <lineage>
        <taxon>Eukaryota</taxon>
        <taxon>Sar</taxon>
        <taxon>Alveolata</taxon>
        <taxon>Dinophyceae</taxon>
        <taxon>Suessiales</taxon>
        <taxon>Symbiodiniaceae</taxon>
        <taxon>Cladocopium</taxon>
    </lineage>
</organism>
<reference evidence="2" key="2">
    <citation type="submission" date="2024-04" db="EMBL/GenBank/DDBJ databases">
        <authorList>
            <person name="Chen Y."/>
            <person name="Shah S."/>
            <person name="Dougan E. K."/>
            <person name="Thang M."/>
            <person name="Chan C."/>
        </authorList>
    </citation>
    <scope>NUCLEOTIDE SEQUENCE [LARGE SCALE GENOMIC DNA]</scope>
</reference>
<protein>
    <submittedName>
        <fullName evidence="3">Fe2OG dioxygenase domain-containing protein</fullName>
    </submittedName>
</protein>
<keyword evidence="4" id="KW-1185">Reference proteome</keyword>
<dbReference type="EMBL" id="CAMXCT020002288">
    <property type="protein sequence ID" value="CAL1150462.1"/>
    <property type="molecule type" value="Genomic_DNA"/>
</dbReference>
<dbReference type="AlphaFoldDB" id="A0A9P1G4J9"/>
<gene>
    <name evidence="1" type="ORF">C1SCF055_LOCUS23502</name>
</gene>
<evidence type="ECO:0000313" key="1">
    <source>
        <dbReference type="EMBL" id="CAI3997087.1"/>
    </source>
</evidence>
<dbReference type="Gene3D" id="2.60.120.330">
    <property type="entry name" value="B-lactam Antibiotic, Isopenicillin N Synthase, Chain"/>
    <property type="match status" value="1"/>
</dbReference>
<comment type="caution">
    <text evidence="1">The sequence shown here is derived from an EMBL/GenBank/DDBJ whole genome shotgun (WGS) entry which is preliminary data.</text>
</comment>
<accession>A0A9P1G4J9</accession>
<dbReference type="Proteomes" id="UP001152797">
    <property type="component" value="Unassembled WGS sequence"/>
</dbReference>
<sequence>MTWHTVAGCRRSAWPRHSRRSANSLAAWRQEDLQEPWLVLRKFVSEAERLLLLESAVTQMVKGKLLPNPAGPRRFFRRLDTTGGVDSLIEALTQRLELAVAELKGRPRDETLGRVFSYIDPGGFIHEHRDKYTSGPMALAHLRANIVVQMNQSGRPIIAGKTVPVEEGDVWIFFASHELHATAPVQGLKPRIVFGFGWSVPTGFILRAAGEEEKGQSAANQ</sequence>
<name>A0A9P1G4J9_9DINO</name>
<dbReference type="InterPro" id="IPR027443">
    <property type="entry name" value="IPNS-like_sf"/>
</dbReference>